<dbReference type="EMBL" id="CM042013">
    <property type="protein sequence ID" value="KAI3740358.1"/>
    <property type="molecule type" value="Genomic_DNA"/>
</dbReference>
<gene>
    <name evidence="1" type="ORF">L2E82_30786</name>
</gene>
<protein>
    <submittedName>
        <fullName evidence="1">Uncharacterized protein</fullName>
    </submittedName>
</protein>
<comment type="caution">
    <text evidence="1">The sequence shown here is derived from an EMBL/GenBank/DDBJ whole genome shotgun (WGS) entry which is preliminary data.</text>
</comment>
<reference evidence="2" key="1">
    <citation type="journal article" date="2022" name="Mol. Ecol. Resour.">
        <title>The genomes of chicory, endive, great burdock and yacon provide insights into Asteraceae palaeo-polyploidization history and plant inulin production.</title>
        <authorList>
            <person name="Fan W."/>
            <person name="Wang S."/>
            <person name="Wang H."/>
            <person name="Wang A."/>
            <person name="Jiang F."/>
            <person name="Liu H."/>
            <person name="Zhao H."/>
            <person name="Xu D."/>
            <person name="Zhang Y."/>
        </authorList>
    </citation>
    <scope>NUCLEOTIDE SEQUENCE [LARGE SCALE GENOMIC DNA]</scope>
    <source>
        <strain evidence="2">cv. Punajuju</strain>
    </source>
</reference>
<accession>A0ACB9D1T0</accession>
<organism evidence="1 2">
    <name type="scientific">Cichorium intybus</name>
    <name type="common">Chicory</name>
    <dbReference type="NCBI Taxonomy" id="13427"/>
    <lineage>
        <taxon>Eukaryota</taxon>
        <taxon>Viridiplantae</taxon>
        <taxon>Streptophyta</taxon>
        <taxon>Embryophyta</taxon>
        <taxon>Tracheophyta</taxon>
        <taxon>Spermatophyta</taxon>
        <taxon>Magnoliopsida</taxon>
        <taxon>eudicotyledons</taxon>
        <taxon>Gunneridae</taxon>
        <taxon>Pentapetalae</taxon>
        <taxon>asterids</taxon>
        <taxon>campanulids</taxon>
        <taxon>Asterales</taxon>
        <taxon>Asteraceae</taxon>
        <taxon>Cichorioideae</taxon>
        <taxon>Cichorieae</taxon>
        <taxon>Cichoriinae</taxon>
        <taxon>Cichorium</taxon>
    </lineage>
</organism>
<keyword evidence="2" id="KW-1185">Reference proteome</keyword>
<proteinExistence type="predicted"/>
<reference evidence="1 2" key="2">
    <citation type="journal article" date="2022" name="Mol. Ecol. Resour.">
        <title>The genomes of chicory, endive, great burdock and yacon provide insights into Asteraceae paleo-polyploidization history and plant inulin production.</title>
        <authorList>
            <person name="Fan W."/>
            <person name="Wang S."/>
            <person name="Wang H."/>
            <person name="Wang A."/>
            <person name="Jiang F."/>
            <person name="Liu H."/>
            <person name="Zhao H."/>
            <person name="Xu D."/>
            <person name="Zhang Y."/>
        </authorList>
    </citation>
    <scope>NUCLEOTIDE SEQUENCE [LARGE SCALE GENOMIC DNA]</scope>
    <source>
        <strain evidence="2">cv. Punajuju</strain>
        <tissue evidence="1">Leaves</tissue>
    </source>
</reference>
<sequence>MFHTFLPPLHFLLTAISTQTPTHKVCKHEIERERQQRFSISSPTYPSSFSSQLLPTNADTESFIYKSDIRYWFSIFPPSSSASGQLAFESVPDLEKSMYMVMDVYPCVRLLNLSGEIGCANPGLDKVVASVIRFKNGIELVKPSSVAVPLSDFDNLLSRVSSDSNFAKNLAGVLVESGLQNQTHTTGCPIEVPHDIYAQDCQKGCRN</sequence>
<evidence type="ECO:0000313" key="2">
    <source>
        <dbReference type="Proteomes" id="UP001055811"/>
    </source>
</evidence>
<dbReference type="Proteomes" id="UP001055811">
    <property type="component" value="Linkage Group LG05"/>
</dbReference>
<evidence type="ECO:0000313" key="1">
    <source>
        <dbReference type="EMBL" id="KAI3740358.1"/>
    </source>
</evidence>
<name>A0ACB9D1T0_CICIN</name>